<dbReference type="InterPro" id="IPR002934">
    <property type="entry name" value="Polymerase_NTP_transf_dom"/>
</dbReference>
<comment type="caution">
    <text evidence="2">The sequence shown here is derived from an EMBL/GenBank/DDBJ whole genome shotgun (WGS) entry which is preliminary data.</text>
</comment>
<protein>
    <recommendedName>
        <fullName evidence="1">Polymerase nucleotidyl transferase domain-containing protein</fullName>
    </recommendedName>
</protein>
<dbReference type="InterPro" id="IPR043519">
    <property type="entry name" value="NT_sf"/>
</dbReference>
<dbReference type="EMBL" id="JAFBED010000006">
    <property type="protein sequence ID" value="MBM7621125.1"/>
    <property type="molecule type" value="Genomic_DNA"/>
</dbReference>
<dbReference type="SUPFAM" id="SSF81301">
    <property type="entry name" value="Nucleotidyltransferase"/>
    <property type="match status" value="1"/>
</dbReference>
<evidence type="ECO:0000259" key="1">
    <source>
        <dbReference type="Pfam" id="PF01909"/>
    </source>
</evidence>
<feature type="domain" description="Polymerase nucleotidyl transferase" evidence="1">
    <location>
        <begin position="23"/>
        <end position="76"/>
    </location>
</feature>
<name>A0ABS2P3Z9_9BACI</name>
<reference evidence="2 3" key="1">
    <citation type="submission" date="2021-01" db="EMBL/GenBank/DDBJ databases">
        <title>Genomic Encyclopedia of Type Strains, Phase IV (KMG-IV): sequencing the most valuable type-strain genomes for metagenomic binning, comparative biology and taxonomic classification.</title>
        <authorList>
            <person name="Goeker M."/>
        </authorList>
    </citation>
    <scope>NUCLEOTIDE SEQUENCE [LARGE SCALE GENOMIC DNA]</scope>
    <source>
        <strain evidence="2 3">DSM 25879</strain>
    </source>
</reference>
<accession>A0ABS2P3Z9</accession>
<gene>
    <name evidence="2" type="ORF">JOC95_002998</name>
</gene>
<sequence>MGFENKLKLRDLHIPKSREELMRKIERDLLEDQNVLAFFYGGSIGEGNTDLYSDIDLRIVVKDVLFEQYRQNKRERAKNWGKVLFFEDFPGATYSIAHFDTFIKVDSFYYTSKDIVPSIWLKNIKIIKDHQSLLSSVLAASQHLNYEMNIEQFDVWRYKFLAYVHETYRRCKRNEIFYALNSLDWIRWSIATGWYMDKGYPPNNPGDWAKIEGERSKLTERQQELLKGWHSSRDPEQILSVMRSILPEFIEVHRKLCEKFGVDENPILFSKILELVK</sequence>
<evidence type="ECO:0000313" key="3">
    <source>
        <dbReference type="Proteomes" id="UP000737402"/>
    </source>
</evidence>
<dbReference type="Pfam" id="PF01909">
    <property type="entry name" value="NTP_transf_2"/>
    <property type="match status" value="1"/>
</dbReference>
<dbReference type="RefSeq" id="WP_204417784.1">
    <property type="nucleotide sequence ID" value="NZ_JAFBED010000006.1"/>
</dbReference>
<keyword evidence="3" id="KW-1185">Reference proteome</keyword>
<evidence type="ECO:0000313" key="2">
    <source>
        <dbReference type="EMBL" id="MBM7621125.1"/>
    </source>
</evidence>
<dbReference type="Gene3D" id="3.30.460.10">
    <property type="entry name" value="Beta Polymerase, domain 2"/>
    <property type="match status" value="1"/>
</dbReference>
<dbReference type="Proteomes" id="UP000737402">
    <property type="component" value="Unassembled WGS sequence"/>
</dbReference>
<proteinExistence type="predicted"/>
<organism evidence="2 3">
    <name type="scientific">Sutcliffiella tianshenii</name>
    <dbReference type="NCBI Taxonomy" id="1463404"/>
    <lineage>
        <taxon>Bacteria</taxon>
        <taxon>Bacillati</taxon>
        <taxon>Bacillota</taxon>
        <taxon>Bacilli</taxon>
        <taxon>Bacillales</taxon>
        <taxon>Bacillaceae</taxon>
        <taxon>Sutcliffiella</taxon>
    </lineage>
</organism>